<organism evidence="6 7">
    <name type="scientific">Diplogelasinospora grovesii</name>
    <dbReference type="NCBI Taxonomy" id="303347"/>
    <lineage>
        <taxon>Eukaryota</taxon>
        <taxon>Fungi</taxon>
        <taxon>Dikarya</taxon>
        <taxon>Ascomycota</taxon>
        <taxon>Pezizomycotina</taxon>
        <taxon>Sordariomycetes</taxon>
        <taxon>Sordariomycetidae</taxon>
        <taxon>Sordariales</taxon>
        <taxon>Diplogelasinosporaceae</taxon>
        <taxon>Diplogelasinospora</taxon>
    </lineage>
</organism>
<feature type="region of interest" description="Disordered" evidence="4">
    <location>
        <begin position="194"/>
        <end position="213"/>
    </location>
</feature>
<dbReference type="AlphaFoldDB" id="A0AAN6NB41"/>
<protein>
    <submittedName>
        <fullName evidence="6">Fungal-specific transcription factor domain-containing protein</fullName>
    </submittedName>
</protein>
<dbReference type="PANTHER" id="PTHR31001:SF50">
    <property type="entry name" value="ZN(II)2CYS6 TRANSCRIPTION FACTOR (EUROFUNG)"/>
    <property type="match status" value="1"/>
</dbReference>
<sequence>MSQNQPPSQVTATASSGSATSPPLSGSRPGSEHNNSPSASTGNTAGGIPYPVKPRSCVTCRARKVRCDKISPCSNCQRAGIACIFPATDRPPRWARRLTRPYPPAVGGDATPRRSRGQRAVDAQQPVPVGQVQVMDRLHKLENLVKELSSQIERGGGVPGTESPGSHVGLTADMSNTTIGDVAAEVGGPALSHMQHTHQRAGSDGAPTSSGRLAPSVEMHSQFGRLVLDDASRTRYISNGFWTRVNDELEGLKMDTRGWAAEDSDFSEDEDSQGRSTMSTEPTPSERHAFLFRHNLGQQGLDVAALHPLPSQVPFLVNVYAENVNILMQVGHIPTVTKLVRGMHHSQGPTLTPANEALMFAIYYAAVMSMEGEDIIKNFASSKAELSHKYRTGFEHAMARADFLNVPDLTTVQALAIFLFLVRRQESPRWVWMMTGLVIRMGLAIGLHRDGARLKHLTCYDVEIRRRVWWCLCTLDVRAAEDQGTDLTIAHGMFDTKLPMHINDSDIDPSKDEQPTALEGLTDMTYTLYTFEVCEMTRRMMAPRYDNSMPSLDELGRMLQGLYDRVGKTCSRLASGEAPPVAQWVAVIIARIVVAKMSLILYMPLLFSTPDENMSAEIRTKLFVAAIEVAEYNHALNSEHACRNWRWVFQTYTQWHAIVFLLIEIARRPWSPTVERAWVALHSEWLIPDVRTTSDKNARIWVPLRRLMARARRHRQQELERLRDDPRAVQDLEMEDATIAAPARDGPFPDTVSVELFRERWRKLVSASSAGKAPAPPAEVPPRNSVSPRVMSSSGITAHDSAGPLSISPQRFQVQRHSSPAPGQQQQQHGGNIAVPSRPSAQISTPSSGSDISGLMDHQQQSLPPPYNNPFQPLPSQQDSISAGHHGSDPRTIGYNYSPWLWADSDPSSDVFGNVPLDDGDLNMDLDLDTDVAVNWQDWLESVRGMETGRGTDPYGHGTWTGLS</sequence>
<name>A0AAN6NB41_9PEZI</name>
<evidence type="ECO:0000256" key="2">
    <source>
        <dbReference type="ARBA" id="ARBA00022723"/>
    </source>
</evidence>
<feature type="compositionally biased region" description="Acidic residues" evidence="4">
    <location>
        <begin position="262"/>
        <end position="271"/>
    </location>
</feature>
<dbReference type="InterPro" id="IPR036864">
    <property type="entry name" value="Zn2-C6_fun-type_DNA-bd_sf"/>
</dbReference>
<feature type="compositionally biased region" description="Polar residues" evidence="4">
    <location>
        <begin position="784"/>
        <end position="796"/>
    </location>
</feature>
<feature type="domain" description="Zn(2)-C6 fungal-type" evidence="5">
    <location>
        <begin position="56"/>
        <end position="85"/>
    </location>
</feature>
<feature type="region of interest" description="Disordered" evidence="4">
    <location>
        <begin position="767"/>
        <end position="890"/>
    </location>
</feature>
<evidence type="ECO:0000256" key="1">
    <source>
        <dbReference type="ARBA" id="ARBA00004123"/>
    </source>
</evidence>
<feature type="compositionally biased region" description="Polar residues" evidence="4">
    <location>
        <begin position="1"/>
        <end position="10"/>
    </location>
</feature>
<accession>A0AAN6NB41</accession>
<dbReference type="SUPFAM" id="SSF57701">
    <property type="entry name" value="Zn2/Cys6 DNA-binding domain"/>
    <property type="match status" value="1"/>
</dbReference>
<dbReference type="Gene3D" id="4.10.240.10">
    <property type="entry name" value="Zn(2)-C6 fungal-type DNA-binding domain"/>
    <property type="match status" value="1"/>
</dbReference>
<evidence type="ECO:0000256" key="4">
    <source>
        <dbReference type="SAM" id="MobiDB-lite"/>
    </source>
</evidence>
<feature type="compositionally biased region" description="Polar residues" evidence="4">
    <location>
        <begin position="839"/>
        <end position="851"/>
    </location>
</feature>
<comment type="caution">
    <text evidence="6">The sequence shown here is derived from an EMBL/GenBank/DDBJ whole genome shotgun (WGS) entry which is preliminary data.</text>
</comment>
<dbReference type="PROSITE" id="PS00463">
    <property type="entry name" value="ZN2_CY6_FUNGAL_1"/>
    <property type="match status" value="1"/>
</dbReference>
<feature type="region of interest" description="Disordered" evidence="4">
    <location>
        <begin position="1"/>
        <end position="50"/>
    </location>
</feature>
<evidence type="ECO:0000313" key="6">
    <source>
        <dbReference type="EMBL" id="KAK3941018.1"/>
    </source>
</evidence>
<feature type="compositionally biased region" description="Low complexity" evidence="4">
    <location>
        <begin position="11"/>
        <end position="27"/>
    </location>
</feature>
<dbReference type="GO" id="GO:0006351">
    <property type="term" value="P:DNA-templated transcription"/>
    <property type="evidence" value="ECO:0007669"/>
    <property type="project" value="InterPro"/>
</dbReference>
<dbReference type="PANTHER" id="PTHR31001">
    <property type="entry name" value="UNCHARACTERIZED TRANSCRIPTIONAL REGULATORY PROTEIN"/>
    <property type="match status" value="1"/>
</dbReference>
<dbReference type="PROSITE" id="PS50048">
    <property type="entry name" value="ZN2_CY6_FUNGAL_2"/>
    <property type="match status" value="1"/>
</dbReference>
<comment type="subcellular location">
    <subcellularLocation>
        <location evidence="1">Nucleus</location>
    </subcellularLocation>
</comment>
<dbReference type="InterPro" id="IPR007219">
    <property type="entry name" value="XnlR_reg_dom"/>
</dbReference>
<dbReference type="SMART" id="SM00066">
    <property type="entry name" value="GAL4"/>
    <property type="match status" value="1"/>
</dbReference>
<evidence type="ECO:0000256" key="3">
    <source>
        <dbReference type="ARBA" id="ARBA00023242"/>
    </source>
</evidence>
<dbReference type="InterPro" id="IPR001138">
    <property type="entry name" value="Zn2Cys6_DnaBD"/>
</dbReference>
<dbReference type="InterPro" id="IPR050613">
    <property type="entry name" value="Sec_Metabolite_Reg"/>
</dbReference>
<dbReference type="Pfam" id="PF04082">
    <property type="entry name" value="Fungal_trans"/>
    <property type="match status" value="1"/>
</dbReference>
<reference evidence="7" key="1">
    <citation type="journal article" date="2023" name="Mol. Phylogenet. Evol.">
        <title>Genome-scale phylogeny and comparative genomics of the fungal order Sordariales.</title>
        <authorList>
            <person name="Hensen N."/>
            <person name="Bonometti L."/>
            <person name="Westerberg I."/>
            <person name="Brannstrom I.O."/>
            <person name="Guillou S."/>
            <person name="Cros-Aarteil S."/>
            <person name="Calhoun S."/>
            <person name="Haridas S."/>
            <person name="Kuo A."/>
            <person name="Mondo S."/>
            <person name="Pangilinan J."/>
            <person name="Riley R."/>
            <person name="LaButti K."/>
            <person name="Andreopoulos B."/>
            <person name="Lipzen A."/>
            <person name="Chen C."/>
            <person name="Yan M."/>
            <person name="Daum C."/>
            <person name="Ng V."/>
            <person name="Clum A."/>
            <person name="Steindorff A."/>
            <person name="Ohm R.A."/>
            <person name="Martin F."/>
            <person name="Silar P."/>
            <person name="Natvig D.O."/>
            <person name="Lalanne C."/>
            <person name="Gautier V."/>
            <person name="Ament-Velasquez S.L."/>
            <person name="Kruys A."/>
            <person name="Hutchinson M.I."/>
            <person name="Powell A.J."/>
            <person name="Barry K."/>
            <person name="Miller A.N."/>
            <person name="Grigoriev I.V."/>
            <person name="Debuchy R."/>
            <person name="Gladieux P."/>
            <person name="Hiltunen Thoren M."/>
            <person name="Johannesson H."/>
        </authorList>
    </citation>
    <scope>NUCLEOTIDE SEQUENCE [LARGE SCALE GENOMIC DNA]</scope>
    <source>
        <strain evidence="7">CBS 340.73</strain>
    </source>
</reference>
<dbReference type="GO" id="GO:0003677">
    <property type="term" value="F:DNA binding"/>
    <property type="evidence" value="ECO:0007669"/>
    <property type="project" value="InterPro"/>
</dbReference>
<dbReference type="SMART" id="SM00906">
    <property type="entry name" value="Fungal_trans"/>
    <property type="match status" value="1"/>
</dbReference>
<evidence type="ECO:0000259" key="5">
    <source>
        <dbReference type="PROSITE" id="PS50048"/>
    </source>
</evidence>
<feature type="compositionally biased region" description="Polar residues" evidence="4">
    <location>
        <begin position="32"/>
        <end position="43"/>
    </location>
</feature>
<feature type="region of interest" description="Disordered" evidence="4">
    <location>
        <begin position="94"/>
        <end position="124"/>
    </location>
</feature>
<keyword evidence="2" id="KW-0479">Metal-binding</keyword>
<dbReference type="Proteomes" id="UP001303473">
    <property type="component" value="Unassembled WGS sequence"/>
</dbReference>
<keyword evidence="3" id="KW-0539">Nucleus</keyword>
<keyword evidence="7" id="KW-1185">Reference proteome</keyword>
<feature type="compositionally biased region" description="Polar residues" evidence="4">
    <location>
        <begin position="274"/>
        <end position="283"/>
    </location>
</feature>
<feature type="compositionally biased region" description="Polar residues" evidence="4">
    <location>
        <begin position="807"/>
        <end position="823"/>
    </location>
</feature>
<dbReference type="EMBL" id="MU853788">
    <property type="protein sequence ID" value="KAK3941018.1"/>
    <property type="molecule type" value="Genomic_DNA"/>
</dbReference>
<evidence type="ECO:0000313" key="7">
    <source>
        <dbReference type="Proteomes" id="UP001303473"/>
    </source>
</evidence>
<gene>
    <name evidence="6" type="ORF">QBC46DRAFT_259703</name>
</gene>
<dbReference type="CDD" id="cd12148">
    <property type="entry name" value="fungal_TF_MHR"/>
    <property type="match status" value="1"/>
</dbReference>
<feature type="region of interest" description="Disordered" evidence="4">
    <location>
        <begin position="260"/>
        <end position="284"/>
    </location>
</feature>
<dbReference type="GO" id="GO:0005634">
    <property type="term" value="C:nucleus"/>
    <property type="evidence" value="ECO:0007669"/>
    <property type="project" value="UniProtKB-SubCell"/>
</dbReference>
<dbReference type="GO" id="GO:0000981">
    <property type="term" value="F:DNA-binding transcription factor activity, RNA polymerase II-specific"/>
    <property type="evidence" value="ECO:0007669"/>
    <property type="project" value="InterPro"/>
</dbReference>
<dbReference type="GO" id="GO:0008270">
    <property type="term" value="F:zinc ion binding"/>
    <property type="evidence" value="ECO:0007669"/>
    <property type="project" value="InterPro"/>
</dbReference>
<proteinExistence type="predicted"/>
<dbReference type="Pfam" id="PF00172">
    <property type="entry name" value="Zn_clus"/>
    <property type="match status" value="1"/>
</dbReference>
<dbReference type="CDD" id="cd00067">
    <property type="entry name" value="GAL4"/>
    <property type="match status" value="1"/>
</dbReference>